<evidence type="ECO:0000313" key="2">
    <source>
        <dbReference type="EMBL" id="AVP99842.1"/>
    </source>
</evidence>
<proteinExistence type="predicted"/>
<keyword evidence="3" id="KW-1185">Reference proteome</keyword>
<name>A0A2P1PYB9_9GAMM</name>
<dbReference type="Proteomes" id="UP000241074">
    <property type="component" value="Chromosome"/>
</dbReference>
<dbReference type="Pfam" id="PF21880">
    <property type="entry name" value="DUF6916"/>
    <property type="match status" value="1"/>
</dbReference>
<accession>A0A2P1PYB9</accession>
<gene>
    <name evidence="2" type="ORF">C7S18_22865</name>
</gene>
<evidence type="ECO:0000259" key="1">
    <source>
        <dbReference type="Pfam" id="PF21880"/>
    </source>
</evidence>
<protein>
    <recommendedName>
        <fullName evidence="1">DUF6916 domain-containing protein</fullName>
    </recommendedName>
</protein>
<dbReference type="OrthoDB" id="8926597at2"/>
<evidence type="ECO:0000313" key="3">
    <source>
        <dbReference type="Proteomes" id="UP000241074"/>
    </source>
</evidence>
<organism evidence="2 3">
    <name type="scientific">Ahniella affigens</name>
    <dbReference type="NCBI Taxonomy" id="2021234"/>
    <lineage>
        <taxon>Bacteria</taxon>
        <taxon>Pseudomonadati</taxon>
        <taxon>Pseudomonadota</taxon>
        <taxon>Gammaproteobacteria</taxon>
        <taxon>Lysobacterales</taxon>
        <taxon>Rhodanobacteraceae</taxon>
        <taxon>Ahniella</taxon>
    </lineage>
</organism>
<sequence>MLDLQSVAPEQFDAALNTAFNVSTGGSIQLIEVVRLKSPSPRPQAFSLTFSHPSAHLPQGIYELEHESLGKMAIFLTPIQPDKRGRLFEAVFN</sequence>
<dbReference type="KEGG" id="xba:C7S18_22865"/>
<dbReference type="InterPro" id="IPR054209">
    <property type="entry name" value="DUF6916"/>
</dbReference>
<feature type="domain" description="DUF6916" evidence="1">
    <location>
        <begin position="9"/>
        <end position="92"/>
    </location>
</feature>
<dbReference type="EMBL" id="CP027860">
    <property type="protein sequence ID" value="AVP99842.1"/>
    <property type="molecule type" value="Genomic_DNA"/>
</dbReference>
<reference evidence="2 3" key="1">
    <citation type="submission" date="2018-03" db="EMBL/GenBank/DDBJ databases">
        <title>Ahniella affigens gen. nov., sp. nov., a gammaproteobacterium isolated from sandy soil near a stream.</title>
        <authorList>
            <person name="Ko Y."/>
            <person name="Kim J.-H."/>
        </authorList>
    </citation>
    <scope>NUCLEOTIDE SEQUENCE [LARGE SCALE GENOMIC DNA]</scope>
    <source>
        <strain evidence="2 3">D13</strain>
    </source>
</reference>
<reference evidence="2 3" key="2">
    <citation type="submission" date="2018-03" db="EMBL/GenBank/DDBJ databases">
        <authorList>
            <person name="Keele B.F."/>
        </authorList>
    </citation>
    <scope>NUCLEOTIDE SEQUENCE [LARGE SCALE GENOMIC DNA]</scope>
    <source>
        <strain evidence="2 3">D13</strain>
    </source>
</reference>
<dbReference type="RefSeq" id="WP_106893761.1">
    <property type="nucleotide sequence ID" value="NZ_CP027860.1"/>
</dbReference>
<dbReference type="AlphaFoldDB" id="A0A2P1PYB9"/>